<evidence type="ECO:0000313" key="9">
    <source>
        <dbReference type="Proteomes" id="UP000285710"/>
    </source>
</evidence>
<keyword evidence="6" id="KW-0663">Pyridoxal phosphate</keyword>
<dbReference type="Proteomes" id="UP000285710">
    <property type="component" value="Unassembled WGS sequence"/>
</dbReference>
<comment type="caution">
    <text evidence="8">The sequence shown here is derived from an EMBL/GenBank/DDBJ whole genome shotgun (WGS) entry which is preliminary data.</text>
</comment>
<name>A0A443ITJ8_9RHOB</name>
<evidence type="ECO:0000256" key="6">
    <source>
        <dbReference type="ARBA" id="ARBA00022898"/>
    </source>
</evidence>
<evidence type="ECO:0000259" key="7">
    <source>
        <dbReference type="Pfam" id="PF00155"/>
    </source>
</evidence>
<organism evidence="8 9">
    <name type="scientific">Paenirhodobacter populi</name>
    <dbReference type="NCBI Taxonomy" id="2306993"/>
    <lineage>
        <taxon>Bacteria</taxon>
        <taxon>Pseudomonadati</taxon>
        <taxon>Pseudomonadota</taxon>
        <taxon>Alphaproteobacteria</taxon>
        <taxon>Rhodobacterales</taxon>
        <taxon>Rhodobacter group</taxon>
        <taxon>Paenirhodobacter</taxon>
    </lineage>
</organism>
<evidence type="ECO:0000313" key="8">
    <source>
        <dbReference type="EMBL" id="RWR11021.1"/>
    </source>
</evidence>
<evidence type="ECO:0000256" key="2">
    <source>
        <dbReference type="ARBA" id="ARBA00007441"/>
    </source>
</evidence>
<dbReference type="Pfam" id="PF00155">
    <property type="entry name" value="Aminotran_1_2"/>
    <property type="match status" value="1"/>
</dbReference>
<keyword evidence="4 8" id="KW-0032">Aminotransferase</keyword>
<dbReference type="InterPro" id="IPR015421">
    <property type="entry name" value="PyrdxlP-dep_Trfase_major"/>
</dbReference>
<keyword evidence="5 8" id="KW-0808">Transferase</keyword>
<keyword evidence="9" id="KW-1185">Reference proteome</keyword>
<dbReference type="Gene3D" id="3.40.640.10">
    <property type="entry name" value="Type I PLP-dependent aspartate aminotransferase-like (Major domain)"/>
    <property type="match status" value="1"/>
</dbReference>
<dbReference type="FunFam" id="3.40.640.10:FF:000053">
    <property type="entry name" value="Aminotransferase, class I"/>
    <property type="match status" value="1"/>
</dbReference>
<evidence type="ECO:0000256" key="5">
    <source>
        <dbReference type="ARBA" id="ARBA00022679"/>
    </source>
</evidence>
<dbReference type="RefSeq" id="WP_128269909.1">
    <property type="nucleotide sequence ID" value="NZ_SAUW01000011.1"/>
</dbReference>
<dbReference type="AlphaFoldDB" id="A0A443ITJ8"/>
<comment type="subunit">
    <text evidence="3">Homodimer.</text>
</comment>
<reference evidence="8 9" key="2">
    <citation type="submission" date="2019-01" db="EMBL/GenBank/DDBJ databases">
        <authorList>
            <person name="Li Y."/>
        </authorList>
    </citation>
    <scope>NUCLEOTIDE SEQUENCE [LARGE SCALE GENOMIC DNA]</scope>
    <source>
        <strain evidence="8 9">2D-5</strain>
    </source>
</reference>
<proteinExistence type="inferred from homology"/>
<dbReference type="InterPro" id="IPR050859">
    <property type="entry name" value="Class-I_PLP-dep_aminotransf"/>
</dbReference>
<dbReference type="InterPro" id="IPR015422">
    <property type="entry name" value="PyrdxlP-dep_Trfase_small"/>
</dbReference>
<dbReference type="EMBL" id="SAUW01000011">
    <property type="protein sequence ID" value="RWR11021.1"/>
    <property type="molecule type" value="Genomic_DNA"/>
</dbReference>
<feature type="domain" description="Aminotransferase class I/classII large" evidence="7">
    <location>
        <begin position="53"/>
        <end position="392"/>
    </location>
</feature>
<dbReference type="Gene3D" id="3.90.1150.10">
    <property type="entry name" value="Aspartate Aminotransferase, domain 1"/>
    <property type="match status" value="1"/>
</dbReference>
<dbReference type="SUPFAM" id="SSF53383">
    <property type="entry name" value="PLP-dependent transferases"/>
    <property type="match status" value="1"/>
</dbReference>
<dbReference type="GO" id="GO:1901605">
    <property type="term" value="P:alpha-amino acid metabolic process"/>
    <property type="evidence" value="ECO:0007669"/>
    <property type="project" value="TreeGrafter"/>
</dbReference>
<accession>A0A443ITJ8</accession>
<dbReference type="GO" id="GO:0030170">
    <property type="term" value="F:pyridoxal phosphate binding"/>
    <property type="evidence" value="ECO:0007669"/>
    <property type="project" value="InterPro"/>
</dbReference>
<sequence length="403" mass="43747">MPLTDLFATRTEGMKASEIRELLKLLDQPEVISFAGGIPDPTLFPREAYQRAMIDCTGSTEAASALQYAPSEGYLPLRQWIARYMAQYGVICGADNILITAGSQQALDYLGKLFLDAGDTVLVGWPTYLGALGAFNAYQPRYDRLDVATNQPPAALQDAAGGRVKFSYLSPDFANPTGVSLDLAERGRILDLADALDIAVVEDGAYQALRYSGDRLPPLLAIEQARKGDIDACRTIYCGSFSKTLAPGLRVGWVVAARPVIGQMVLLKQAADLQTATLNQMVTARVAEELFEPHVEQLRAVYGARLKAMLAALDRHMPDGVRWTRPEGGMFVWCQLPEGIDGADLLAQALATEKVAFVPGGAFFADGSNRNTLRLNFSMPNEAQIEEGITRLGRTLRVAMAAR</sequence>
<comment type="cofactor">
    <cofactor evidence="1">
        <name>pyridoxal 5'-phosphate</name>
        <dbReference type="ChEBI" id="CHEBI:597326"/>
    </cofactor>
</comment>
<evidence type="ECO:0000256" key="3">
    <source>
        <dbReference type="ARBA" id="ARBA00011738"/>
    </source>
</evidence>
<dbReference type="PANTHER" id="PTHR42790">
    <property type="entry name" value="AMINOTRANSFERASE"/>
    <property type="match status" value="1"/>
</dbReference>
<comment type="similarity">
    <text evidence="2">Belongs to the class-I pyridoxal-phosphate-dependent aminotransferase family.</text>
</comment>
<dbReference type="PANTHER" id="PTHR42790:SF19">
    <property type="entry name" value="KYNURENINE_ALPHA-AMINOADIPATE AMINOTRANSFERASE, MITOCHONDRIAL"/>
    <property type="match status" value="1"/>
</dbReference>
<protein>
    <submittedName>
        <fullName evidence="8">PLP-dependent aminotransferase family protein</fullName>
    </submittedName>
</protein>
<gene>
    <name evidence="8" type="ORF">D2T33_11850</name>
</gene>
<evidence type="ECO:0000256" key="4">
    <source>
        <dbReference type="ARBA" id="ARBA00022576"/>
    </source>
</evidence>
<reference evidence="8 9" key="1">
    <citation type="submission" date="2019-01" db="EMBL/GenBank/DDBJ databases">
        <title>Sinorhodobacter populi sp. nov. isolated from the symptomatic bark tissue of Populus euramericana canker.</title>
        <authorList>
            <person name="Xu G."/>
        </authorList>
    </citation>
    <scope>NUCLEOTIDE SEQUENCE [LARGE SCALE GENOMIC DNA]</scope>
    <source>
        <strain evidence="8 9">2D-5</strain>
    </source>
</reference>
<dbReference type="GO" id="GO:0008483">
    <property type="term" value="F:transaminase activity"/>
    <property type="evidence" value="ECO:0007669"/>
    <property type="project" value="UniProtKB-KW"/>
</dbReference>
<dbReference type="CDD" id="cd00609">
    <property type="entry name" value="AAT_like"/>
    <property type="match status" value="1"/>
</dbReference>
<dbReference type="InterPro" id="IPR015424">
    <property type="entry name" value="PyrdxlP-dep_Trfase"/>
</dbReference>
<dbReference type="InterPro" id="IPR004839">
    <property type="entry name" value="Aminotransferase_I/II_large"/>
</dbReference>
<evidence type="ECO:0000256" key="1">
    <source>
        <dbReference type="ARBA" id="ARBA00001933"/>
    </source>
</evidence>